<name>A0A5Q3QE88_9PSEU</name>
<protein>
    <recommendedName>
        <fullName evidence="4">Heparin-binding hemagglutinin</fullName>
    </recommendedName>
</protein>
<sequence length="227" mass="24076">MPTLPQRDDVTKQANQVIEEARTPLLAVLGAGDIAAHAVVDTVTKVRTQLNERAEAARSDLNDLGKVDTDQLRNRVDGYAASAKQVYGYLAERGEDALGRLRTQPGVQQAWSQVEQAQDRVENAVGDAREVADDVLGRVTRATRSGGEKAAEATEKAVDDVAETVEQTAEDTAQTVKDAGADAAATTRSKARKTANKTEAAKSTTTKTSSAKSKPEPKSAARKSTSS</sequence>
<feature type="region of interest" description="Disordered" evidence="1">
    <location>
        <begin position="166"/>
        <end position="227"/>
    </location>
</feature>
<dbReference type="AlphaFoldDB" id="A0A5Q3QE88"/>
<evidence type="ECO:0008006" key="4">
    <source>
        <dbReference type="Google" id="ProtNLM"/>
    </source>
</evidence>
<reference evidence="3" key="1">
    <citation type="submission" date="2019-11" db="EMBL/GenBank/DDBJ databases">
        <title>The complete genome sequence of Saccharopolyspora sp. E2A.</title>
        <authorList>
            <person name="Zhang G."/>
        </authorList>
    </citation>
    <scope>NUCLEOTIDE SEQUENCE [LARGE SCALE GENOMIC DNA]</scope>
    <source>
        <strain evidence="3">E2A</strain>
    </source>
</reference>
<accession>A0A5Q3QE88</accession>
<evidence type="ECO:0000313" key="3">
    <source>
        <dbReference type="Proteomes" id="UP000371041"/>
    </source>
</evidence>
<evidence type="ECO:0000256" key="1">
    <source>
        <dbReference type="SAM" id="MobiDB-lite"/>
    </source>
</evidence>
<dbReference type="KEGG" id="sace:GIY23_21120"/>
<feature type="compositionally biased region" description="Low complexity" evidence="1">
    <location>
        <begin position="173"/>
        <end position="188"/>
    </location>
</feature>
<keyword evidence="3" id="KW-1185">Reference proteome</keyword>
<evidence type="ECO:0000313" key="2">
    <source>
        <dbReference type="EMBL" id="QGK71686.1"/>
    </source>
</evidence>
<gene>
    <name evidence="2" type="ORF">GIY23_21120</name>
</gene>
<dbReference type="EMBL" id="CP045929">
    <property type="protein sequence ID" value="QGK71686.1"/>
    <property type="molecule type" value="Genomic_DNA"/>
</dbReference>
<organism evidence="2 3">
    <name type="scientific">Allosaccharopolyspora coralli</name>
    <dbReference type="NCBI Taxonomy" id="2665642"/>
    <lineage>
        <taxon>Bacteria</taxon>
        <taxon>Bacillati</taxon>
        <taxon>Actinomycetota</taxon>
        <taxon>Actinomycetes</taxon>
        <taxon>Pseudonocardiales</taxon>
        <taxon>Pseudonocardiaceae</taxon>
        <taxon>Allosaccharopolyspora</taxon>
    </lineage>
</organism>
<feature type="compositionally biased region" description="Low complexity" evidence="1">
    <location>
        <begin position="197"/>
        <end position="212"/>
    </location>
</feature>
<dbReference type="RefSeq" id="WP_154078256.1">
    <property type="nucleotide sequence ID" value="NZ_CP045929.1"/>
</dbReference>
<dbReference type="Proteomes" id="UP000371041">
    <property type="component" value="Chromosome"/>
</dbReference>
<proteinExistence type="predicted"/>